<dbReference type="InterPro" id="IPR044152">
    <property type="entry name" value="YqjM-like"/>
</dbReference>
<feature type="non-terminal residue" evidence="7">
    <location>
        <position position="83"/>
    </location>
</feature>
<evidence type="ECO:0000256" key="2">
    <source>
        <dbReference type="ARBA" id="ARBA00022630"/>
    </source>
</evidence>
<dbReference type="AlphaFoldDB" id="A0A973A839"/>
<evidence type="ECO:0000313" key="7">
    <source>
        <dbReference type="EMBL" id="NQV65369.1"/>
    </source>
</evidence>
<name>A0A973A839_9GAMM</name>
<organism evidence="7 8">
    <name type="scientific">SAR86 cluster bacterium</name>
    <dbReference type="NCBI Taxonomy" id="2030880"/>
    <lineage>
        <taxon>Bacteria</taxon>
        <taxon>Pseudomonadati</taxon>
        <taxon>Pseudomonadota</taxon>
        <taxon>Gammaproteobacteria</taxon>
        <taxon>SAR86 cluster</taxon>
    </lineage>
</organism>
<comment type="caution">
    <text evidence="7">The sequence shown here is derived from an EMBL/GenBank/DDBJ whole genome shotgun (WGS) entry which is preliminary data.</text>
</comment>
<feature type="domain" description="NADH:flavin oxidoreductase/NADH oxidase N-terminal" evidence="6">
    <location>
        <begin position="1"/>
        <end position="82"/>
    </location>
</feature>
<keyword evidence="4" id="KW-0521">NADP</keyword>
<protein>
    <submittedName>
        <fullName evidence="7">Effector protein</fullName>
    </submittedName>
</protein>
<dbReference type="GO" id="GO:0050661">
    <property type="term" value="F:NADP binding"/>
    <property type="evidence" value="ECO:0007669"/>
    <property type="project" value="InterPro"/>
</dbReference>
<reference evidence="7" key="1">
    <citation type="submission" date="2020-05" db="EMBL/GenBank/DDBJ databases">
        <title>Sulfur intermediates as new biogeochemical hubs in an aquatic model microbial ecosystem.</title>
        <authorList>
            <person name="Vigneron A."/>
        </authorList>
    </citation>
    <scope>NUCLEOTIDE SEQUENCE</scope>
    <source>
        <strain evidence="7">Bin.250</strain>
    </source>
</reference>
<evidence type="ECO:0000256" key="3">
    <source>
        <dbReference type="ARBA" id="ARBA00022643"/>
    </source>
</evidence>
<dbReference type="EMBL" id="JABMOJ010000312">
    <property type="protein sequence ID" value="NQV65369.1"/>
    <property type="molecule type" value="Genomic_DNA"/>
</dbReference>
<gene>
    <name evidence="7" type="ORF">HQ497_08385</name>
</gene>
<dbReference type="Proteomes" id="UP000754644">
    <property type="component" value="Unassembled WGS sequence"/>
</dbReference>
<proteinExistence type="predicted"/>
<keyword evidence="2" id="KW-0285">Flavoprotein</keyword>
<evidence type="ECO:0000256" key="4">
    <source>
        <dbReference type="ARBA" id="ARBA00022857"/>
    </source>
</evidence>
<keyword evidence="3" id="KW-0288">FMN</keyword>
<dbReference type="SUPFAM" id="SSF51395">
    <property type="entry name" value="FMN-linked oxidoreductases"/>
    <property type="match status" value="1"/>
</dbReference>
<dbReference type="Gene3D" id="3.20.20.70">
    <property type="entry name" value="Aldolase class I"/>
    <property type="match status" value="1"/>
</dbReference>
<dbReference type="Pfam" id="PF00724">
    <property type="entry name" value="Oxidored_FMN"/>
    <property type="match status" value="1"/>
</dbReference>
<keyword evidence="5" id="KW-0560">Oxidoreductase</keyword>
<evidence type="ECO:0000313" key="8">
    <source>
        <dbReference type="Proteomes" id="UP000754644"/>
    </source>
</evidence>
<evidence type="ECO:0000256" key="5">
    <source>
        <dbReference type="ARBA" id="ARBA00023002"/>
    </source>
</evidence>
<dbReference type="InterPro" id="IPR001155">
    <property type="entry name" value="OxRdtase_FMN_N"/>
</dbReference>
<evidence type="ECO:0000259" key="6">
    <source>
        <dbReference type="Pfam" id="PF00724"/>
    </source>
</evidence>
<dbReference type="PANTHER" id="PTHR43303">
    <property type="entry name" value="NADPH DEHYDROGENASE C23G7.10C-RELATED"/>
    <property type="match status" value="1"/>
</dbReference>
<dbReference type="GO" id="GO:0010181">
    <property type="term" value="F:FMN binding"/>
    <property type="evidence" value="ECO:0007669"/>
    <property type="project" value="InterPro"/>
</dbReference>
<sequence>MTLKNRMILAAMGSNFSTLDGHCSEKLIAYYEARARGGAAMLILETSAITWPAGASMPNTIGFSSDQFLPGLTELAARVHQHD</sequence>
<dbReference type="InterPro" id="IPR013785">
    <property type="entry name" value="Aldolase_TIM"/>
</dbReference>
<dbReference type="GO" id="GO:0003959">
    <property type="term" value="F:NADPH dehydrogenase activity"/>
    <property type="evidence" value="ECO:0007669"/>
    <property type="project" value="InterPro"/>
</dbReference>
<comment type="cofactor">
    <cofactor evidence="1">
        <name>FMN</name>
        <dbReference type="ChEBI" id="CHEBI:58210"/>
    </cofactor>
</comment>
<evidence type="ECO:0000256" key="1">
    <source>
        <dbReference type="ARBA" id="ARBA00001917"/>
    </source>
</evidence>
<dbReference type="PANTHER" id="PTHR43303:SF4">
    <property type="entry name" value="NADPH DEHYDROGENASE C23G7.10C-RELATED"/>
    <property type="match status" value="1"/>
</dbReference>
<accession>A0A973A839</accession>